<protein>
    <recommendedName>
        <fullName evidence="10">Hexosyltransferase</fullName>
        <ecNumber evidence="10">2.4.1.-</ecNumber>
    </recommendedName>
</protein>
<evidence type="ECO:0000256" key="1">
    <source>
        <dbReference type="ARBA" id="ARBA00004323"/>
    </source>
</evidence>
<evidence type="ECO:0000256" key="7">
    <source>
        <dbReference type="ARBA" id="ARBA00022989"/>
    </source>
</evidence>
<dbReference type="Pfam" id="PF01762">
    <property type="entry name" value="Galactosyl_T"/>
    <property type="match status" value="1"/>
</dbReference>
<dbReference type="OrthoDB" id="5957813at2759"/>
<organism evidence="11 12">
    <name type="scientific">Toxocara canis</name>
    <name type="common">Canine roundworm</name>
    <dbReference type="NCBI Taxonomy" id="6265"/>
    <lineage>
        <taxon>Eukaryota</taxon>
        <taxon>Metazoa</taxon>
        <taxon>Ecdysozoa</taxon>
        <taxon>Nematoda</taxon>
        <taxon>Chromadorea</taxon>
        <taxon>Rhabditida</taxon>
        <taxon>Spirurina</taxon>
        <taxon>Ascaridomorpha</taxon>
        <taxon>Ascaridoidea</taxon>
        <taxon>Toxocaridae</taxon>
        <taxon>Toxocara</taxon>
    </lineage>
</organism>
<dbReference type="STRING" id="6265.A0A0B2UWE3"/>
<keyword evidence="7 10" id="KW-1133">Transmembrane helix</keyword>
<keyword evidence="3 10" id="KW-0328">Glycosyltransferase</keyword>
<keyword evidence="9 10" id="KW-0472">Membrane</keyword>
<gene>
    <name evidence="11" type="primary">bre-5</name>
    <name evidence="11" type="ORF">Tcan_11057</name>
</gene>
<evidence type="ECO:0000313" key="12">
    <source>
        <dbReference type="Proteomes" id="UP000031036"/>
    </source>
</evidence>
<feature type="transmembrane region" description="Helical" evidence="10">
    <location>
        <begin position="12"/>
        <end position="32"/>
    </location>
</feature>
<dbReference type="GO" id="GO:0016758">
    <property type="term" value="F:hexosyltransferase activity"/>
    <property type="evidence" value="ECO:0007669"/>
    <property type="project" value="InterPro"/>
</dbReference>
<sequence>MWLAKRRRQPHFIAVLACVLLLVMLLWMIGLLDHLLEASFSEFRWPPYVNVRYQVDLELNGLLATRLYENDWAYFTAKKLPRCENNSKNVASSTNFILIVVKSSAQNLANRAAIRATWGAVREHAGYFLRAVFVVGELQPENRTKMGDVLTQESDMYGDLLIGDYVDAYRNNTLKFLSAVQLAFSYCSKSENIVPFALFVDDDYFVSVQNLVAQLKLHRPAETLYMGWRFDSSPFRSRFHKHRVSLSAYPYDRFPPYISAGAVLISRATIRDFYYGIQHVRIFEYDDIYAGIIAYHLGISPIHNPQMQFWKLANTEQYLNDLICAHGLETEVCKTNQKVTNNSAKKDQYIKSQTILLHKCMTIHWQR</sequence>
<keyword evidence="6 10" id="KW-0735">Signal-anchor</keyword>
<dbReference type="EMBL" id="JPKZ01003102">
    <property type="protein sequence ID" value="KHN73569.1"/>
    <property type="molecule type" value="Genomic_DNA"/>
</dbReference>
<keyword evidence="4 11" id="KW-0808">Transferase</keyword>
<comment type="similarity">
    <text evidence="2 10">Belongs to the glycosyltransferase 31 family.</text>
</comment>
<dbReference type="AlphaFoldDB" id="A0A0B2UWE3"/>
<dbReference type="Gene3D" id="3.90.550.50">
    <property type="match status" value="1"/>
</dbReference>
<comment type="caution">
    <text evidence="11">The sequence shown here is derived from an EMBL/GenBank/DDBJ whole genome shotgun (WGS) entry which is preliminary data.</text>
</comment>
<accession>A0A0B2UWE3</accession>
<reference evidence="11 12" key="1">
    <citation type="submission" date="2014-11" db="EMBL/GenBank/DDBJ databases">
        <title>Genetic blueprint of the zoonotic pathogen Toxocara canis.</title>
        <authorList>
            <person name="Zhu X.-Q."/>
            <person name="Korhonen P.K."/>
            <person name="Cai H."/>
            <person name="Young N.D."/>
            <person name="Nejsum P."/>
            <person name="von Samson-Himmelstjerna G."/>
            <person name="Boag P.R."/>
            <person name="Tan P."/>
            <person name="Li Q."/>
            <person name="Min J."/>
            <person name="Yang Y."/>
            <person name="Wang X."/>
            <person name="Fang X."/>
            <person name="Hall R.S."/>
            <person name="Hofmann A."/>
            <person name="Sternberg P.W."/>
            <person name="Jex A.R."/>
            <person name="Gasser R.B."/>
        </authorList>
    </citation>
    <scope>NUCLEOTIDE SEQUENCE [LARGE SCALE GENOMIC DNA]</scope>
    <source>
        <strain evidence="11">PN_DK_2014</strain>
    </source>
</reference>
<evidence type="ECO:0000256" key="2">
    <source>
        <dbReference type="ARBA" id="ARBA00008661"/>
    </source>
</evidence>
<evidence type="ECO:0000256" key="4">
    <source>
        <dbReference type="ARBA" id="ARBA00022679"/>
    </source>
</evidence>
<evidence type="ECO:0000256" key="9">
    <source>
        <dbReference type="ARBA" id="ARBA00023136"/>
    </source>
</evidence>
<name>A0A0B2UWE3_TOXCA</name>
<comment type="subcellular location">
    <subcellularLocation>
        <location evidence="1 10">Golgi apparatus membrane</location>
        <topology evidence="1 10">Single-pass type II membrane protein</topology>
    </subcellularLocation>
</comment>
<proteinExistence type="inferred from homology"/>
<dbReference type="InterPro" id="IPR002659">
    <property type="entry name" value="Glyco_trans_31"/>
</dbReference>
<keyword evidence="8 10" id="KW-0333">Golgi apparatus</keyword>
<dbReference type="EC" id="2.4.1.-" evidence="10"/>
<evidence type="ECO:0000313" key="11">
    <source>
        <dbReference type="EMBL" id="KHN73569.1"/>
    </source>
</evidence>
<dbReference type="OMA" id="RVWNECR"/>
<dbReference type="GO" id="GO:0008194">
    <property type="term" value="F:UDP-glycosyltransferase activity"/>
    <property type="evidence" value="ECO:0007669"/>
    <property type="project" value="TreeGrafter"/>
</dbReference>
<dbReference type="GO" id="GO:0006493">
    <property type="term" value="P:protein O-linked glycosylation"/>
    <property type="evidence" value="ECO:0007669"/>
    <property type="project" value="TreeGrafter"/>
</dbReference>
<keyword evidence="12" id="KW-1185">Reference proteome</keyword>
<evidence type="ECO:0000256" key="5">
    <source>
        <dbReference type="ARBA" id="ARBA00022692"/>
    </source>
</evidence>
<dbReference type="Proteomes" id="UP000031036">
    <property type="component" value="Unassembled WGS sequence"/>
</dbReference>
<evidence type="ECO:0000256" key="10">
    <source>
        <dbReference type="RuleBase" id="RU363063"/>
    </source>
</evidence>
<dbReference type="GO" id="GO:0000139">
    <property type="term" value="C:Golgi membrane"/>
    <property type="evidence" value="ECO:0007669"/>
    <property type="project" value="UniProtKB-SubCell"/>
</dbReference>
<dbReference type="PANTHER" id="PTHR11214:SF349">
    <property type="entry name" value="BETA-1,3-GALACTOSYLTRANSFERASE BRN"/>
    <property type="match status" value="1"/>
</dbReference>
<evidence type="ECO:0000256" key="3">
    <source>
        <dbReference type="ARBA" id="ARBA00022676"/>
    </source>
</evidence>
<keyword evidence="5 10" id="KW-0812">Transmembrane</keyword>
<evidence type="ECO:0000256" key="6">
    <source>
        <dbReference type="ARBA" id="ARBA00022968"/>
    </source>
</evidence>
<evidence type="ECO:0000256" key="8">
    <source>
        <dbReference type="ARBA" id="ARBA00023034"/>
    </source>
</evidence>
<dbReference type="PANTHER" id="PTHR11214">
    <property type="entry name" value="BETA-1,3-N-ACETYLGLUCOSAMINYLTRANSFERASE"/>
    <property type="match status" value="1"/>
</dbReference>